<evidence type="ECO:0000259" key="3">
    <source>
        <dbReference type="SMART" id="SM00642"/>
    </source>
</evidence>
<dbReference type="SUPFAM" id="SSF51445">
    <property type="entry name" value="(Trans)glycosidases"/>
    <property type="match status" value="1"/>
</dbReference>
<keyword evidence="1" id="KW-0378">Hydrolase</keyword>
<reference evidence="4" key="1">
    <citation type="submission" date="2021-01" db="EMBL/GenBank/DDBJ databases">
        <authorList>
            <person name="Corre E."/>
            <person name="Pelletier E."/>
            <person name="Niang G."/>
            <person name="Scheremetjew M."/>
            <person name="Finn R."/>
            <person name="Kale V."/>
            <person name="Holt S."/>
            <person name="Cochrane G."/>
            <person name="Meng A."/>
            <person name="Brown T."/>
            <person name="Cohen L."/>
        </authorList>
    </citation>
    <scope>NUCLEOTIDE SEQUENCE</scope>
    <source>
        <strain evidence="4">CCMP3278</strain>
    </source>
</reference>
<dbReference type="Gene3D" id="3.20.20.80">
    <property type="entry name" value="Glycosidases"/>
    <property type="match status" value="1"/>
</dbReference>
<sequence length="487" mass="55754">MDAKDVPDVAKRDIPNWYREAVVYQIYPLGTPGQKPGQGGSFGGVPNRNDLNAKVVEKLLDIRNWYEYLNELGIDVIYMTPIFQSDGHGYETISYFEIDRRLGTNETFKTVLDELHARKIRVILDGVFNHTSRNFFAFQDVLKNGKNSEYWDWYYILEGKSSSFGDPVGYKSWAGCEEIPRLNLSNPAVRAHLFEVGKFWLQVGIDGWRLDCVNEMPAHFWYGFRQACAEVQPDHVLVAETIHGDYNTWVAPCKSLCHSCTNYQLYKPMLSLIKERNFFELAHNMQREIDMYGELILSNFLSNHDISRIASILTESLPQLMIAHVLLFTLRGVPMICYGDEYGVRGDKKDGDAALRLPMLNLNDRDKNWTEDETELFELNKRCIAMRRECLEPLCYGSWSTIHLTNTEFVFSRMHKNEYLLVVLNCGSESSKRTLNLGKLPSKKLLTECIRVNCGSQIPSEISIDGESVSIDLPAVSARVFSARSSK</sequence>
<gene>
    <name evidence="4" type="ORF">TOLI1172_LOCUS6290</name>
</gene>
<dbReference type="InterPro" id="IPR017853">
    <property type="entry name" value="GH"/>
</dbReference>
<dbReference type="AlphaFoldDB" id="A0A7S0ZHG1"/>
<name>A0A7S0ZHG1_9RHOD</name>
<dbReference type="SMART" id="SM00642">
    <property type="entry name" value="Aamy"/>
    <property type="match status" value="1"/>
</dbReference>
<dbReference type="Gene3D" id="2.60.40.1180">
    <property type="entry name" value="Golgi alpha-mannosidase II"/>
    <property type="match status" value="1"/>
</dbReference>
<evidence type="ECO:0000256" key="2">
    <source>
        <dbReference type="ARBA" id="ARBA00023295"/>
    </source>
</evidence>
<evidence type="ECO:0000256" key="1">
    <source>
        <dbReference type="ARBA" id="ARBA00022801"/>
    </source>
</evidence>
<dbReference type="GO" id="GO:0005975">
    <property type="term" value="P:carbohydrate metabolic process"/>
    <property type="evidence" value="ECO:0007669"/>
    <property type="project" value="InterPro"/>
</dbReference>
<protein>
    <recommendedName>
        <fullName evidence="3">Glycosyl hydrolase family 13 catalytic domain-containing protein</fullName>
    </recommendedName>
</protein>
<dbReference type="PANTHER" id="PTHR10357:SF210">
    <property type="entry name" value="MALTODEXTRIN GLUCOSIDASE"/>
    <property type="match status" value="1"/>
</dbReference>
<dbReference type="GO" id="GO:0016798">
    <property type="term" value="F:hydrolase activity, acting on glycosyl bonds"/>
    <property type="evidence" value="ECO:0007669"/>
    <property type="project" value="UniProtKB-KW"/>
</dbReference>
<dbReference type="SUPFAM" id="SSF51011">
    <property type="entry name" value="Glycosyl hydrolase domain"/>
    <property type="match status" value="1"/>
</dbReference>
<proteinExistence type="predicted"/>
<evidence type="ECO:0000313" key="4">
    <source>
        <dbReference type="EMBL" id="CAD8821894.1"/>
    </source>
</evidence>
<dbReference type="PANTHER" id="PTHR10357">
    <property type="entry name" value="ALPHA-AMYLASE FAMILY MEMBER"/>
    <property type="match status" value="1"/>
</dbReference>
<dbReference type="InterPro" id="IPR013780">
    <property type="entry name" value="Glyco_hydro_b"/>
</dbReference>
<dbReference type="Pfam" id="PF00128">
    <property type="entry name" value="Alpha-amylase"/>
    <property type="match status" value="1"/>
</dbReference>
<dbReference type="InterPro" id="IPR006047">
    <property type="entry name" value="GH13_cat_dom"/>
</dbReference>
<organism evidence="4">
    <name type="scientific">Timspurckia oligopyrenoides</name>
    <dbReference type="NCBI Taxonomy" id="708627"/>
    <lineage>
        <taxon>Eukaryota</taxon>
        <taxon>Rhodophyta</taxon>
        <taxon>Bangiophyceae</taxon>
        <taxon>Porphyridiales</taxon>
        <taxon>Porphyridiaceae</taxon>
        <taxon>Timspurckia</taxon>
    </lineage>
</organism>
<dbReference type="EMBL" id="HBFP01008765">
    <property type="protein sequence ID" value="CAD8821894.1"/>
    <property type="molecule type" value="Transcribed_RNA"/>
</dbReference>
<accession>A0A7S0ZHG1</accession>
<keyword evidence="2" id="KW-0326">Glycosidase</keyword>
<feature type="domain" description="Glycosyl hydrolase family 13 catalytic" evidence="3">
    <location>
        <begin position="25"/>
        <end position="387"/>
    </location>
</feature>